<dbReference type="InterPro" id="IPR029753">
    <property type="entry name" value="D-isomer_DH_CS"/>
</dbReference>
<evidence type="ECO:0000313" key="7">
    <source>
        <dbReference type="EMBL" id="PQO32212.1"/>
    </source>
</evidence>
<proteinExistence type="inferred from homology"/>
<dbReference type="Proteomes" id="UP000238322">
    <property type="component" value="Unassembled WGS sequence"/>
</dbReference>
<dbReference type="RefSeq" id="WP_105331224.1">
    <property type="nucleotide sequence ID" value="NZ_PUHY01000012.1"/>
</dbReference>
<dbReference type="CDD" id="cd05299">
    <property type="entry name" value="CtBP_dh"/>
    <property type="match status" value="1"/>
</dbReference>
<evidence type="ECO:0000256" key="1">
    <source>
        <dbReference type="ARBA" id="ARBA00005854"/>
    </source>
</evidence>
<dbReference type="Pfam" id="PF00389">
    <property type="entry name" value="2-Hacid_dh"/>
    <property type="match status" value="1"/>
</dbReference>
<dbReference type="PANTHER" id="PTHR43761">
    <property type="entry name" value="D-ISOMER SPECIFIC 2-HYDROXYACID DEHYDROGENASE FAMILY PROTEIN (AFU_ORTHOLOGUE AFUA_1G13630)"/>
    <property type="match status" value="1"/>
</dbReference>
<organism evidence="7 8">
    <name type="scientific">Blastopirellula marina</name>
    <dbReference type="NCBI Taxonomy" id="124"/>
    <lineage>
        <taxon>Bacteria</taxon>
        <taxon>Pseudomonadati</taxon>
        <taxon>Planctomycetota</taxon>
        <taxon>Planctomycetia</taxon>
        <taxon>Pirellulales</taxon>
        <taxon>Pirellulaceae</taxon>
        <taxon>Blastopirellula</taxon>
    </lineage>
</organism>
<dbReference type="InterPro" id="IPR043322">
    <property type="entry name" value="CtBP"/>
</dbReference>
<dbReference type="OrthoDB" id="277029at2"/>
<protein>
    <submittedName>
        <fullName evidence="7">C-terminal binding protein</fullName>
    </submittedName>
</protein>
<evidence type="ECO:0000259" key="5">
    <source>
        <dbReference type="Pfam" id="PF00389"/>
    </source>
</evidence>
<dbReference type="GO" id="GO:0003714">
    <property type="term" value="F:transcription corepressor activity"/>
    <property type="evidence" value="ECO:0007669"/>
    <property type="project" value="InterPro"/>
</dbReference>
<dbReference type="EMBL" id="PUHY01000012">
    <property type="protein sequence ID" value="PQO32212.1"/>
    <property type="molecule type" value="Genomic_DNA"/>
</dbReference>
<dbReference type="InterPro" id="IPR006139">
    <property type="entry name" value="D-isomer_2_OHA_DH_cat_dom"/>
</dbReference>
<keyword evidence="3" id="KW-0520">NAD</keyword>
<dbReference type="InterPro" id="IPR036291">
    <property type="entry name" value="NAD(P)-bd_dom_sf"/>
</dbReference>
<evidence type="ECO:0000256" key="4">
    <source>
        <dbReference type="RuleBase" id="RU003719"/>
    </source>
</evidence>
<comment type="similarity">
    <text evidence="1 4">Belongs to the D-isomer specific 2-hydroxyacid dehydrogenase family.</text>
</comment>
<feature type="domain" description="D-isomer specific 2-hydroxyacid dehydrogenase catalytic" evidence="5">
    <location>
        <begin position="17"/>
        <end position="314"/>
    </location>
</feature>
<dbReference type="SUPFAM" id="SSF51735">
    <property type="entry name" value="NAD(P)-binding Rossmann-fold domains"/>
    <property type="match status" value="1"/>
</dbReference>
<dbReference type="InterPro" id="IPR050418">
    <property type="entry name" value="D-iso_2-hydroxyacid_DH_PdxB"/>
</dbReference>
<dbReference type="InterPro" id="IPR006140">
    <property type="entry name" value="D-isomer_DH_NAD-bd"/>
</dbReference>
<sequence>MSKYCVLLTDFAWEDLEIEKQTLSDGGAELIIASEKDEDSLVALAKEHQVDAIMTNWAQVTEKVISASPNVKIVARLGIGLDNIDMDYCTKQGILVTNTPDYCLTEVAEHTLALIFACARKVAMYHHDTMSGKYDLQAGPMMRRMEGQTLGIVGLGNIGEILARKAKCLGLNVLATSRSGKTMEGVETVEMDRLLAESDYISLLIPATPETRKSFATEQFRKMKPTAYLINTARGAIVDHDALAVALEAGQLAGAALDVQDPEPCDLTIAPYNDPRVIVTPHAAFVSVESLENMRGRVARQVIDCLEGKTPENVRNGLTAG</sequence>
<dbReference type="AlphaFoldDB" id="A0A2S8FJ74"/>
<accession>A0A2S8FJ74</accession>
<dbReference type="Pfam" id="PF02826">
    <property type="entry name" value="2-Hacid_dh_C"/>
    <property type="match status" value="1"/>
</dbReference>
<evidence type="ECO:0000313" key="8">
    <source>
        <dbReference type="Proteomes" id="UP000238322"/>
    </source>
</evidence>
<dbReference type="Gene3D" id="3.40.50.720">
    <property type="entry name" value="NAD(P)-binding Rossmann-like Domain"/>
    <property type="match status" value="2"/>
</dbReference>
<dbReference type="PANTHER" id="PTHR43761:SF1">
    <property type="entry name" value="D-ISOMER SPECIFIC 2-HYDROXYACID DEHYDROGENASE CATALYTIC DOMAIN-CONTAINING PROTEIN-RELATED"/>
    <property type="match status" value="1"/>
</dbReference>
<evidence type="ECO:0000259" key="6">
    <source>
        <dbReference type="Pfam" id="PF02826"/>
    </source>
</evidence>
<evidence type="ECO:0000256" key="2">
    <source>
        <dbReference type="ARBA" id="ARBA00023002"/>
    </source>
</evidence>
<dbReference type="GO" id="GO:0051287">
    <property type="term" value="F:NAD binding"/>
    <property type="evidence" value="ECO:0007669"/>
    <property type="project" value="InterPro"/>
</dbReference>
<evidence type="ECO:0000256" key="3">
    <source>
        <dbReference type="ARBA" id="ARBA00023027"/>
    </source>
</evidence>
<name>A0A2S8FJ74_9BACT</name>
<gene>
    <name evidence="7" type="ORF">C5Y83_18435</name>
</gene>
<dbReference type="PROSITE" id="PS00671">
    <property type="entry name" value="D_2_HYDROXYACID_DH_3"/>
    <property type="match status" value="1"/>
</dbReference>
<dbReference type="SUPFAM" id="SSF52283">
    <property type="entry name" value="Formate/glycerate dehydrogenase catalytic domain-like"/>
    <property type="match status" value="1"/>
</dbReference>
<feature type="domain" description="D-isomer specific 2-hydroxyacid dehydrogenase NAD-binding" evidence="6">
    <location>
        <begin position="112"/>
        <end position="284"/>
    </location>
</feature>
<comment type="caution">
    <text evidence="7">The sequence shown here is derived from an EMBL/GenBank/DDBJ whole genome shotgun (WGS) entry which is preliminary data.</text>
</comment>
<keyword evidence="2 4" id="KW-0560">Oxidoreductase</keyword>
<reference evidence="7 8" key="1">
    <citation type="submission" date="2018-02" db="EMBL/GenBank/DDBJ databases">
        <title>Comparative genomes isolates from brazilian mangrove.</title>
        <authorList>
            <person name="Araujo J.E."/>
            <person name="Taketani R.G."/>
            <person name="Silva M.C.P."/>
            <person name="Loureco M.V."/>
            <person name="Andreote F.D."/>
        </authorList>
    </citation>
    <scope>NUCLEOTIDE SEQUENCE [LARGE SCALE GENOMIC DNA]</scope>
    <source>
        <strain evidence="7 8">Hex-1 MGV</strain>
    </source>
</reference>
<dbReference type="GO" id="GO:0016616">
    <property type="term" value="F:oxidoreductase activity, acting on the CH-OH group of donors, NAD or NADP as acceptor"/>
    <property type="evidence" value="ECO:0007669"/>
    <property type="project" value="InterPro"/>
</dbReference>